<evidence type="ECO:0000313" key="8">
    <source>
        <dbReference type="Proteomes" id="UP000183685"/>
    </source>
</evidence>
<accession>A0A1G7D6R9</accession>
<evidence type="ECO:0000256" key="1">
    <source>
        <dbReference type="ARBA" id="ARBA00023015"/>
    </source>
</evidence>
<feature type="DNA-binding region" description="H-T-H motif" evidence="4">
    <location>
        <begin position="44"/>
        <end position="63"/>
    </location>
</feature>
<dbReference type="PANTHER" id="PTHR30055">
    <property type="entry name" value="HTH-TYPE TRANSCRIPTIONAL REGULATOR RUTR"/>
    <property type="match status" value="1"/>
</dbReference>
<dbReference type="PRINTS" id="PR00455">
    <property type="entry name" value="HTHTETR"/>
</dbReference>
<dbReference type="EMBL" id="FNAK01000007">
    <property type="protein sequence ID" value="SDE47221.1"/>
    <property type="molecule type" value="Genomic_DNA"/>
</dbReference>
<dbReference type="Proteomes" id="UP000183685">
    <property type="component" value="Unassembled WGS sequence"/>
</dbReference>
<reference evidence="7 8" key="1">
    <citation type="submission" date="2016-10" db="EMBL/GenBank/DDBJ databases">
        <authorList>
            <person name="de Groot N.N."/>
        </authorList>
    </citation>
    <scope>NUCLEOTIDE SEQUENCE [LARGE SCALE GENOMIC DNA]</scope>
    <source>
        <strain evidence="7 8">CGMCC 1.9109</strain>
    </source>
</reference>
<dbReference type="Pfam" id="PF00440">
    <property type="entry name" value="TetR_N"/>
    <property type="match status" value="1"/>
</dbReference>
<dbReference type="SUPFAM" id="SSF46689">
    <property type="entry name" value="Homeodomain-like"/>
    <property type="match status" value="1"/>
</dbReference>
<evidence type="ECO:0000256" key="4">
    <source>
        <dbReference type="PROSITE-ProRule" id="PRU00335"/>
    </source>
</evidence>
<dbReference type="GO" id="GO:0000976">
    <property type="term" value="F:transcription cis-regulatory region binding"/>
    <property type="evidence" value="ECO:0007669"/>
    <property type="project" value="TreeGrafter"/>
</dbReference>
<dbReference type="OrthoDB" id="8478851at2"/>
<keyword evidence="1" id="KW-0805">Transcription regulation</keyword>
<dbReference type="GO" id="GO:0003700">
    <property type="term" value="F:DNA-binding transcription factor activity"/>
    <property type="evidence" value="ECO:0007669"/>
    <property type="project" value="TreeGrafter"/>
</dbReference>
<dbReference type="Gene3D" id="1.10.357.10">
    <property type="entry name" value="Tetracycline Repressor, domain 2"/>
    <property type="match status" value="1"/>
</dbReference>
<name>A0A1G7D6R9_9PROT</name>
<keyword evidence="2 4" id="KW-0238">DNA-binding</keyword>
<proteinExistence type="predicted"/>
<evidence type="ECO:0000313" key="7">
    <source>
        <dbReference type="EMBL" id="SDE47221.1"/>
    </source>
</evidence>
<evidence type="ECO:0000256" key="2">
    <source>
        <dbReference type="ARBA" id="ARBA00023125"/>
    </source>
</evidence>
<keyword evidence="3" id="KW-0804">Transcription</keyword>
<dbReference type="RefSeq" id="WP_139167654.1">
    <property type="nucleotide sequence ID" value="NZ_LRUA01000004.1"/>
</dbReference>
<gene>
    <name evidence="7" type="ORF">SAMN04488071_2981</name>
</gene>
<dbReference type="PROSITE" id="PS50977">
    <property type="entry name" value="HTH_TETR_2"/>
    <property type="match status" value="1"/>
</dbReference>
<feature type="domain" description="HTH tetR-type" evidence="6">
    <location>
        <begin position="21"/>
        <end position="81"/>
    </location>
</feature>
<evidence type="ECO:0000256" key="5">
    <source>
        <dbReference type="SAM" id="MobiDB-lite"/>
    </source>
</evidence>
<keyword evidence="8" id="KW-1185">Reference proteome</keyword>
<dbReference type="InterPro" id="IPR009057">
    <property type="entry name" value="Homeodomain-like_sf"/>
</dbReference>
<dbReference type="InterPro" id="IPR050109">
    <property type="entry name" value="HTH-type_TetR-like_transc_reg"/>
</dbReference>
<organism evidence="7 8">
    <name type="scientific">Kordiimonas lacus</name>
    <dbReference type="NCBI Taxonomy" id="637679"/>
    <lineage>
        <taxon>Bacteria</taxon>
        <taxon>Pseudomonadati</taxon>
        <taxon>Pseudomonadota</taxon>
        <taxon>Alphaproteobacteria</taxon>
        <taxon>Kordiimonadales</taxon>
        <taxon>Kordiimonadaceae</taxon>
        <taxon>Kordiimonas</taxon>
    </lineage>
</organism>
<dbReference type="InterPro" id="IPR001647">
    <property type="entry name" value="HTH_TetR"/>
</dbReference>
<dbReference type="PANTHER" id="PTHR30055:SF234">
    <property type="entry name" value="HTH-TYPE TRANSCRIPTIONAL REGULATOR BETI"/>
    <property type="match status" value="1"/>
</dbReference>
<evidence type="ECO:0000256" key="3">
    <source>
        <dbReference type="ARBA" id="ARBA00023163"/>
    </source>
</evidence>
<dbReference type="STRING" id="637679.GCA_001550055_02323"/>
<feature type="region of interest" description="Disordered" evidence="5">
    <location>
        <begin position="1"/>
        <end position="23"/>
    </location>
</feature>
<sequence length="217" mass="24700">MSNKWMEDLEWKNPPKQSRSERTRDSLLDAAERLFGEHGADATSVTDIAKASGCSIGALYHHFKDKAALKEALFARGAQRIERSSATALDPAIWEGATIIDILKRYLEFTLQIEQESPGFKTAIKEAIKDRADLWQQFSAIEHKLFDGFRALLMMRTGEIGHPDPELAIRFIIDQCKAMTVVRCDRTTDFDQLRNVPDAVFVDEFLHSARAYLQLRK</sequence>
<dbReference type="AlphaFoldDB" id="A0A1G7D6R9"/>
<protein>
    <submittedName>
        <fullName evidence="7">Transcriptional regulator, TetR family</fullName>
    </submittedName>
</protein>
<evidence type="ECO:0000259" key="6">
    <source>
        <dbReference type="PROSITE" id="PS50977"/>
    </source>
</evidence>